<dbReference type="Proteomes" id="UP000811844">
    <property type="component" value="Unassembled WGS sequence"/>
</dbReference>
<dbReference type="PANTHER" id="PTHR38108">
    <property type="entry name" value="UPF0319 PROTEIN YCCT"/>
    <property type="match status" value="1"/>
</dbReference>
<evidence type="ECO:0000313" key="4">
    <source>
        <dbReference type="EMBL" id="MBR9729555.1"/>
    </source>
</evidence>
<feature type="signal peptide" evidence="3">
    <location>
        <begin position="1"/>
        <end position="22"/>
    </location>
</feature>
<evidence type="ECO:0000256" key="3">
    <source>
        <dbReference type="SAM" id="SignalP"/>
    </source>
</evidence>
<accession>A0ABS5I6A0</accession>
<sequence>MKFFAKTSAALIVLLTSSSVLAANLTIPMSFEYLALDGQEIKTNMFTHQADLALTNGEHKIAIRYHDLVEDDFSDSQTFVKSAPFIVTLTVDGDHQYQLQTPNGNNILHPNKFAEKPQILIKRADKGTVNYVVELTNLKENSFIGKLFNGGNSNNFDQLSTQATSNSAATHSTPPVITTSAIAAQTAPTNAVTATKSATHQATKNQSQQMLQYWWQQADEKTKKEFMSWAIKQL</sequence>
<evidence type="ECO:0000256" key="1">
    <source>
        <dbReference type="ARBA" id="ARBA00008490"/>
    </source>
</evidence>
<name>A0ABS5I6A0_9GAMM</name>
<comment type="similarity">
    <text evidence="1">Belongs to the UPF0319 family.</text>
</comment>
<dbReference type="InterPro" id="IPR018635">
    <property type="entry name" value="UPF0319"/>
</dbReference>
<reference evidence="4 5" key="1">
    <citation type="submission" date="2020-02" db="EMBL/GenBank/DDBJ databases">
        <title>Shewanella WXL01 sp. nov., a marine bacterium isolated from green algae in Luhuitou Fringing Reef (Northern South China Sea).</title>
        <authorList>
            <person name="Wang X."/>
        </authorList>
    </citation>
    <scope>NUCLEOTIDE SEQUENCE [LARGE SCALE GENOMIC DNA]</scope>
    <source>
        <strain evidence="4 5">MCCC 1A01895</strain>
    </source>
</reference>
<organism evidence="4 5">
    <name type="scientific">Shewanella intestini</name>
    <dbReference type="NCBI Taxonomy" id="2017544"/>
    <lineage>
        <taxon>Bacteria</taxon>
        <taxon>Pseudomonadati</taxon>
        <taxon>Pseudomonadota</taxon>
        <taxon>Gammaproteobacteria</taxon>
        <taxon>Alteromonadales</taxon>
        <taxon>Shewanellaceae</taxon>
        <taxon>Shewanella</taxon>
    </lineage>
</organism>
<dbReference type="PANTHER" id="PTHR38108:SF1">
    <property type="entry name" value="UPF0319 PROTEIN YCCT"/>
    <property type="match status" value="1"/>
</dbReference>
<dbReference type="RefSeq" id="WP_153662326.1">
    <property type="nucleotide sequence ID" value="NZ_JAAIKR010000023.1"/>
</dbReference>
<proteinExistence type="inferred from homology"/>
<protein>
    <submittedName>
        <fullName evidence="4">DUF2057 domain-containing protein</fullName>
    </submittedName>
</protein>
<dbReference type="Pfam" id="PF09829">
    <property type="entry name" value="DUF2057"/>
    <property type="match status" value="1"/>
</dbReference>
<dbReference type="EMBL" id="JAAIKR010000023">
    <property type="protein sequence ID" value="MBR9729555.1"/>
    <property type="molecule type" value="Genomic_DNA"/>
</dbReference>
<feature type="chain" id="PRO_5045993877" evidence="3">
    <location>
        <begin position="23"/>
        <end position="234"/>
    </location>
</feature>
<evidence type="ECO:0000313" key="5">
    <source>
        <dbReference type="Proteomes" id="UP000811844"/>
    </source>
</evidence>
<comment type="caution">
    <text evidence="4">The sequence shown here is derived from an EMBL/GenBank/DDBJ whole genome shotgun (WGS) entry which is preliminary data.</text>
</comment>
<evidence type="ECO:0000256" key="2">
    <source>
        <dbReference type="ARBA" id="ARBA00022729"/>
    </source>
</evidence>
<keyword evidence="5" id="KW-1185">Reference proteome</keyword>
<gene>
    <name evidence="4" type="ORF">G3R48_16415</name>
</gene>
<keyword evidence="2 3" id="KW-0732">Signal</keyword>